<evidence type="ECO:0000313" key="13">
    <source>
        <dbReference type="Proteomes" id="UP000824263"/>
    </source>
</evidence>
<dbReference type="InterPro" id="IPR001867">
    <property type="entry name" value="OmpR/PhoB-type_DNA-bd"/>
</dbReference>
<keyword evidence="3" id="KW-0902">Two-component regulatory system</keyword>
<comment type="caution">
    <text evidence="12">The sequence shown here is derived from an EMBL/GenBank/DDBJ whole genome shotgun (WGS) entry which is preliminary data.</text>
</comment>
<evidence type="ECO:0000259" key="10">
    <source>
        <dbReference type="PROSITE" id="PS50110"/>
    </source>
</evidence>
<dbReference type="SUPFAM" id="SSF52172">
    <property type="entry name" value="CheY-like"/>
    <property type="match status" value="1"/>
</dbReference>
<dbReference type="InterPro" id="IPR039420">
    <property type="entry name" value="WalR-like"/>
</dbReference>
<dbReference type="SMART" id="SM00862">
    <property type="entry name" value="Trans_reg_C"/>
    <property type="match status" value="1"/>
</dbReference>
<comment type="function">
    <text evidence="7">May play the central regulatory role in sporulation. It may be an element of the effector pathway responsible for the activation of sporulation genes in response to nutritional stress. Spo0A may act in concert with spo0H (a sigma factor) to control the expression of some genes that are critical to the sporulation process.</text>
</comment>
<dbReference type="GO" id="GO:0006355">
    <property type="term" value="P:regulation of DNA-templated transcription"/>
    <property type="evidence" value="ECO:0007669"/>
    <property type="project" value="InterPro"/>
</dbReference>
<dbReference type="GO" id="GO:0000156">
    <property type="term" value="F:phosphorelay response regulator activity"/>
    <property type="evidence" value="ECO:0007669"/>
    <property type="project" value="TreeGrafter"/>
</dbReference>
<evidence type="ECO:0000256" key="6">
    <source>
        <dbReference type="ARBA" id="ARBA00023163"/>
    </source>
</evidence>
<dbReference type="InterPro" id="IPR001789">
    <property type="entry name" value="Sig_transdc_resp-reg_receiver"/>
</dbReference>
<dbReference type="Gene3D" id="3.40.50.2300">
    <property type="match status" value="1"/>
</dbReference>
<feature type="DNA-binding region" description="OmpR/PhoB-type" evidence="9">
    <location>
        <begin position="122"/>
        <end position="220"/>
    </location>
</feature>
<evidence type="ECO:0000256" key="2">
    <source>
        <dbReference type="ARBA" id="ARBA00022553"/>
    </source>
</evidence>
<dbReference type="PROSITE" id="PS51755">
    <property type="entry name" value="OMPR_PHOB"/>
    <property type="match status" value="1"/>
</dbReference>
<keyword evidence="6" id="KW-0804">Transcription</keyword>
<dbReference type="GO" id="GO:0032993">
    <property type="term" value="C:protein-DNA complex"/>
    <property type="evidence" value="ECO:0007669"/>
    <property type="project" value="TreeGrafter"/>
</dbReference>
<dbReference type="InterPro" id="IPR036388">
    <property type="entry name" value="WH-like_DNA-bd_sf"/>
</dbReference>
<dbReference type="PANTHER" id="PTHR48111:SF40">
    <property type="entry name" value="PHOSPHATE REGULON TRANSCRIPTIONAL REGULATORY PROTEIN PHOB"/>
    <property type="match status" value="1"/>
</dbReference>
<gene>
    <name evidence="12" type="ORF">H9873_10030</name>
</gene>
<accession>A0A9D1UES5</accession>
<organism evidence="12 13">
    <name type="scientific">Candidatus Dorea gallistercoris</name>
    <dbReference type="NCBI Taxonomy" id="2838542"/>
    <lineage>
        <taxon>Bacteria</taxon>
        <taxon>Bacillati</taxon>
        <taxon>Bacillota</taxon>
        <taxon>Clostridia</taxon>
        <taxon>Lachnospirales</taxon>
        <taxon>Lachnospiraceae</taxon>
        <taxon>Dorea</taxon>
    </lineage>
</organism>
<dbReference type="AlphaFoldDB" id="A0A9D1UES5"/>
<evidence type="ECO:0000256" key="4">
    <source>
        <dbReference type="ARBA" id="ARBA00023015"/>
    </source>
</evidence>
<keyword evidence="4" id="KW-0805">Transcription regulation</keyword>
<dbReference type="EMBL" id="DXGF01000180">
    <property type="protein sequence ID" value="HIW84643.1"/>
    <property type="molecule type" value="Genomic_DNA"/>
</dbReference>
<reference evidence="12" key="2">
    <citation type="submission" date="2021-04" db="EMBL/GenBank/DDBJ databases">
        <authorList>
            <person name="Gilroy R."/>
        </authorList>
    </citation>
    <scope>NUCLEOTIDE SEQUENCE</scope>
    <source>
        <strain evidence="12">ChiSxjej1B13-11762</strain>
    </source>
</reference>
<feature type="domain" description="OmpR/PhoB-type" evidence="11">
    <location>
        <begin position="122"/>
        <end position="220"/>
    </location>
</feature>
<dbReference type="PANTHER" id="PTHR48111">
    <property type="entry name" value="REGULATOR OF RPOS"/>
    <property type="match status" value="1"/>
</dbReference>
<evidence type="ECO:0000313" key="12">
    <source>
        <dbReference type="EMBL" id="HIW84643.1"/>
    </source>
</evidence>
<evidence type="ECO:0000256" key="8">
    <source>
        <dbReference type="PROSITE-ProRule" id="PRU00169"/>
    </source>
</evidence>
<dbReference type="PROSITE" id="PS50110">
    <property type="entry name" value="RESPONSE_REGULATORY"/>
    <property type="match status" value="1"/>
</dbReference>
<evidence type="ECO:0000256" key="9">
    <source>
        <dbReference type="PROSITE-ProRule" id="PRU01091"/>
    </source>
</evidence>
<evidence type="ECO:0000256" key="7">
    <source>
        <dbReference type="ARBA" id="ARBA00024867"/>
    </source>
</evidence>
<reference evidence="12" key="1">
    <citation type="journal article" date="2021" name="PeerJ">
        <title>Extensive microbial diversity within the chicken gut microbiome revealed by metagenomics and culture.</title>
        <authorList>
            <person name="Gilroy R."/>
            <person name="Ravi A."/>
            <person name="Getino M."/>
            <person name="Pursley I."/>
            <person name="Horton D.L."/>
            <person name="Alikhan N.F."/>
            <person name="Baker D."/>
            <person name="Gharbi K."/>
            <person name="Hall N."/>
            <person name="Watson M."/>
            <person name="Adriaenssens E.M."/>
            <person name="Foster-Nyarko E."/>
            <person name="Jarju S."/>
            <person name="Secka A."/>
            <person name="Antonio M."/>
            <person name="Oren A."/>
            <person name="Chaudhuri R.R."/>
            <person name="La Ragione R."/>
            <person name="Hildebrand F."/>
            <person name="Pallen M.J."/>
        </authorList>
    </citation>
    <scope>NUCLEOTIDE SEQUENCE</scope>
    <source>
        <strain evidence="12">ChiSxjej1B13-11762</strain>
    </source>
</reference>
<name>A0A9D1UES5_9FIRM</name>
<dbReference type="Gene3D" id="1.10.10.10">
    <property type="entry name" value="Winged helix-like DNA-binding domain superfamily/Winged helix DNA-binding domain"/>
    <property type="match status" value="1"/>
</dbReference>
<dbReference type="CDD" id="cd17574">
    <property type="entry name" value="REC_OmpR"/>
    <property type="match status" value="1"/>
</dbReference>
<dbReference type="Pfam" id="PF00072">
    <property type="entry name" value="Response_reg"/>
    <property type="match status" value="1"/>
</dbReference>
<evidence type="ECO:0000256" key="1">
    <source>
        <dbReference type="ARBA" id="ARBA00018672"/>
    </source>
</evidence>
<evidence type="ECO:0000259" key="11">
    <source>
        <dbReference type="PROSITE" id="PS51755"/>
    </source>
</evidence>
<proteinExistence type="predicted"/>
<dbReference type="Pfam" id="PF00486">
    <property type="entry name" value="Trans_reg_C"/>
    <property type="match status" value="1"/>
</dbReference>
<sequence>MQKILVVEDDWELNDGICYVLRQEGFETLSAHSLAEGRKQYELHEADLVLLDVNLPDGDGFAFCRWLGGRTPVLFLTARDLEEDALQGYELGAEDYVTKPFSMKILLKKIDVILKRVQEREGPVFDDGFLSIDLGKAKVQVRGLECGVTPTEFRILQELLAHKGQLMTYQVLLDRLWEGGSQFVDKHALAVNINRLRRKIEDGDHAYISNVYGMGYQWIG</sequence>
<feature type="domain" description="Response regulatory" evidence="10">
    <location>
        <begin position="3"/>
        <end position="114"/>
    </location>
</feature>
<keyword evidence="2 8" id="KW-0597">Phosphoprotein</keyword>
<dbReference type="GO" id="GO:0005829">
    <property type="term" value="C:cytosol"/>
    <property type="evidence" value="ECO:0007669"/>
    <property type="project" value="TreeGrafter"/>
</dbReference>
<feature type="modified residue" description="4-aspartylphosphate" evidence="8">
    <location>
        <position position="52"/>
    </location>
</feature>
<protein>
    <recommendedName>
        <fullName evidence="1">Stage 0 sporulation protein A homolog</fullName>
    </recommendedName>
</protein>
<dbReference type="CDD" id="cd00383">
    <property type="entry name" value="trans_reg_C"/>
    <property type="match status" value="1"/>
</dbReference>
<dbReference type="SMART" id="SM00448">
    <property type="entry name" value="REC"/>
    <property type="match status" value="1"/>
</dbReference>
<dbReference type="Proteomes" id="UP000824263">
    <property type="component" value="Unassembled WGS sequence"/>
</dbReference>
<evidence type="ECO:0000256" key="3">
    <source>
        <dbReference type="ARBA" id="ARBA00023012"/>
    </source>
</evidence>
<keyword evidence="5 9" id="KW-0238">DNA-binding</keyword>
<evidence type="ECO:0000256" key="5">
    <source>
        <dbReference type="ARBA" id="ARBA00023125"/>
    </source>
</evidence>
<dbReference type="GO" id="GO:0000976">
    <property type="term" value="F:transcription cis-regulatory region binding"/>
    <property type="evidence" value="ECO:0007669"/>
    <property type="project" value="TreeGrafter"/>
</dbReference>
<dbReference type="InterPro" id="IPR011006">
    <property type="entry name" value="CheY-like_superfamily"/>
</dbReference>